<name>G1SG62_RABIT</name>
<feature type="compositionally biased region" description="Polar residues" evidence="1">
    <location>
        <begin position="859"/>
        <end position="872"/>
    </location>
</feature>
<organism evidence="2 3">
    <name type="scientific">Oryctolagus cuniculus</name>
    <name type="common">Rabbit</name>
    <dbReference type="NCBI Taxonomy" id="9986"/>
    <lineage>
        <taxon>Eukaryota</taxon>
        <taxon>Metazoa</taxon>
        <taxon>Chordata</taxon>
        <taxon>Craniata</taxon>
        <taxon>Vertebrata</taxon>
        <taxon>Euteleostomi</taxon>
        <taxon>Mammalia</taxon>
        <taxon>Eutheria</taxon>
        <taxon>Euarchontoglires</taxon>
        <taxon>Glires</taxon>
        <taxon>Lagomorpha</taxon>
        <taxon>Leporidae</taxon>
        <taxon>Oryctolagus</taxon>
    </lineage>
</organism>
<dbReference type="STRING" id="9986.ENSOCUP00000001556"/>
<evidence type="ECO:0000313" key="3">
    <source>
        <dbReference type="Proteomes" id="UP000001811"/>
    </source>
</evidence>
<evidence type="ECO:0000256" key="1">
    <source>
        <dbReference type="SAM" id="MobiDB-lite"/>
    </source>
</evidence>
<dbReference type="OrthoDB" id="9378993at2759"/>
<feature type="region of interest" description="Disordered" evidence="1">
    <location>
        <begin position="1"/>
        <end position="80"/>
    </location>
</feature>
<dbReference type="Ensembl" id="ENSOCUT00000001809.4">
    <property type="protein sequence ID" value="ENSOCUP00000001556.4"/>
    <property type="gene ID" value="ENSOCUG00000001812.4"/>
</dbReference>
<proteinExistence type="predicted"/>
<dbReference type="PaxDb" id="9986-ENSOCUP00000001556"/>
<dbReference type="GO" id="GO:0000086">
    <property type="term" value="P:G2/M transition of mitotic cell cycle"/>
    <property type="evidence" value="ECO:0007669"/>
    <property type="project" value="Ensembl"/>
</dbReference>
<dbReference type="InParanoid" id="G1SG62"/>
<feature type="compositionally biased region" description="Polar residues" evidence="1">
    <location>
        <begin position="813"/>
        <end position="827"/>
    </location>
</feature>
<reference evidence="2" key="2">
    <citation type="submission" date="2025-08" db="UniProtKB">
        <authorList>
            <consortium name="Ensembl"/>
        </authorList>
    </citation>
    <scope>IDENTIFICATION</scope>
    <source>
        <strain evidence="2">Thorbecke</strain>
    </source>
</reference>
<dbReference type="eggNOG" id="ENOG502QTMP">
    <property type="taxonomic scope" value="Eukaryota"/>
</dbReference>
<dbReference type="GO" id="GO:0016607">
    <property type="term" value="C:nuclear speck"/>
    <property type="evidence" value="ECO:0007669"/>
    <property type="project" value="Ensembl"/>
</dbReference>
<dbReference type="EMBL" id="AAGW02006795">
    <property type="status" value="NOT_ANNOTATED_CDS"/>
    <property type="molecule type" value="Genomic_DNA"/>
</dbReference>
<dbReference type="GO" id="GO:0005829">
    <property type="term" value="C:cytosol"/>
    <property type="evidence" value="ECO:0007669"/>
    <property type="project" value="Ensembl"/>
</dbReference>
<feature type="compositionally biased region" description="Basic and acidic residues" evidence="1">
    <location>
        <begin position="451"/>
        <end position="464"/>
    </location>
</feature>
<feature type="region of interest" description="Disordered" evidence="1">
    <location>
        <begin position="450"/>
        <end position="475"/>
    </location>
</feature>
<feature type="compositionally biased region" description="Basic residues" evidence="1">
    <location>
        <begin position="33"/>
        <end position="44"/>
    </location>
</feature>
<dbReference type="GO" id="GO:0044818">
    <property type="term" value="P:mitotic G2/M transition checkpoint"/>
    <property type="evidence" value="ECO:0007669"/>
    <property type="project" value="Ensembl"/>
</dbReference>
<accession>G1SG62</accession>
<reference evidence="2 3" key="1">
    <citation type="journal article" date="2011" name="Nature">
        <title>A high-resolution map of human evolutionary constraint using 29 mammals.</title>
        <authorList>
            <person name="Lindblad-Toh K."/>
            <person name="Garber M."/>
            <person name="Zuk O."/>
            <person name="Lin M.F."/>
            <person name="Parker B.J."/>
            <person name="Washietl S."/>
            <person name="Kheradpour P."/>
            <person name="Ernst J."/>
            <person name="Jordan G."/>
            <person name="Mauceli E."/>
            <person name="Ward L.D."/>
            <person name="Lowe C.B."/>
            <person name="Holloway A.K."/>
            <person name="Clamp M."/>
            <person name="Gnerre S."/>
            <person name="Alfoldi J."/>
            <person name="Beal K."/>
            <person name="Chang J."/>
            <person name="Clawson H."/>
            <person name="Cuff J."/>
            <person name="Di Palma F."/>
            <person name="Fitzgerald S."/>
            <person name="Flicek P."/>
            <person name="Guttman M."/>
            <person name="Hubisz M.J."/>
            <person name="Jaffe D.B."/>
            <person name="Jungreis I."/>
            <person name="Kent W.J."/>
            <person name="Kostka D."/>
            <person name="Lara M."/>
            <person name="Martins A.L."/>
            <person name="Massingham T."/>
            <person name="Moltke I."/>
            <person name="Raney B.J."/>
            <person name="Rasmussen M.D."/>
            <person name="Robinson J."/>
            <person name="Stark A."/>
            <person name="Vilella A.J."/>
            <person name="Wen J."/>
            <person name="Xie X."/>
            <person name="Zody M.C."/>
            <person name="Baldwin J."/>
            <person name="Bloom T."/>
            <person name="Chin C.W."/>
            <person name="Heiman D."/>
            <person name="Nicol R."/>
            <person name="Nusbaum C."/>
            <person name="Young S."/>
            <person name="Wilkinson J."/>
            <person name="Worley K.C."/>
            <person name="Kovar C.L."/>
            <person name="Muzny D.M."/>
            <person name="Gibbs R.A."/>
            <person name="Cree A."/>
            <person name="Dihn H.H."/>
            <person name="Fowler G."/>
            <person name="Jhangiani S."/>
            <person name="Joshi V."/>
            <person name="Lee S."/>
            <person name="Lewis L.R."/>
            <person name="Nazareth L.V."/>
            <person name="Okwuonu G."/>
            <person name="Santibanez J."/>
            <person name="Warren W.C."/>
            <person name="Mardis E.R."/>
            <person name="Weinstock G.M."/>
            <person name="Wilson R.K."/>
            <person name="Delehaunty K."/>
            <person name="Dooling D."/>
            <person name="Fronik C."/>
            <person name="Fulton L."/>
            <person name="Fulton B."/>
            <person name="Graves T."/>
            <person name="Minx P."/>
            <person name="Sodergren E."/>
            <person name="Birney E."/>
            <person name="Margulies E.H."/>
            <person name="Herrero J."/>
            <person name="Green E.D."/>
            <person name="Haussler D."/>
            <person name="Siepel A."/>
            <person name="Goldman N."/>
            <person name="Pollard K.S."/>
            <person name="Pedersen J.S."/>
            <person name="Lander E.S."/>
            <person name="Kellis M."/>
        </authorList>
    </citation>
    <scope>NUCLEOTIDE SEQUENCE [LARGE SCALE GENOMIC DNA]</scope>
    <source>
        <strain evidence="2 3">Thorbecke inbred</strain>
    </source>
</reference>
<dbReference type="GO" id="GO:0031297">
    <property type="term" value="P:replication fork processing"/>
    <property type="evidence" value="ECO:0007669"/>
    <property type="project" value="Ensembl"/>
</dbReference>
<keyword evidence="3" id="KW-1185">Reference proteome</keyword>
<dbReference type="GO" id="GO:2000001">
    <property type="term" value="P:regulation of DNA damage checkpoint"/>
    <property type="evidence" value="ECO:0007669"/>
    <property type="project" value="Ensembl"/>
</dbReference>
<dbReference type="HOGENOM" id="CLU_015351_0_0_1"/>
<dbReference type="Proteomes" id="UP000001811">
    <property type="component" value="Chromosome 2"/>
</dbReference>
<gene>
    <name evidence="2" type="primary">ETAA1</name>
</gene>
<dbReference type="AlphaFoldDB" id="G1SG62"/>
<evidence type="ECO:0000313" key="2">
    <source>
        <dbReference type="Ensembl" id="ENSOCUP00000001556.4"/>
    </source>
</evidence>
<dbReference type="PANTHER" id="PTHR16434:SF2">
    <property type="entry name" value="EWING'S TUMOR-ASSOCIATED ANTIGEN 1"/>
    <property type="match status" value="1"/>
</dbReference>
<dbReference type="GeneTree" id="ENSGT00390000009597"/>
<dbReference type="Bgee" id="ENSOCUG00000001812">
    <property type="expression patterns" value="Expressed in skin of back and 15 other cell types or tissues"/>
</dbReference>
<dbReference type="GO" id="GO:0043596">
    <property type="term" value="C:nuclear replication fork"/>
    <property type="evidence" value="ECO:0007669"/>
    <property type="project" value="Ensembl"/>
</dbReference>
<feature type="compositionally biased region" description="Basic and acidic residues" evidence="1">
    <location>
        <begin position="828"/>
        <end position="853"/>
    </location>
</feature>
<dbReference type="GO" id="GO:0043539">
    <property type="term" value="F:protein serine/threonine kinase activator activity"/>
    <property type="evidence" value="ECO:0007669"/>
    <property type="project" value="Ensembl"/>
</dbReference>
<dbReference type="FunCoup" id="G1SG62">
    <property type="interactions" value="1560"/>
</dbReference>
<dbReference type="GO" id="GO:0005886">
    <property type="term" value="C:plasma membrane"/>
    <property type="evidence" value="ECO:0007669"/>
    <property type="project" value="Ensembl"/>
</dbReference>
<dbReference type="InterPro" id="IPR029406">
    <property type="entry name" value="ETAA1"/>
</dbReference>
<dbReference type="GO" id="GO:0006974">
    <property type="term" value="P:DNA damage response"/>
    <property type="evidence" value="ECO:0007669"/>
    <property type="project" value="Ensembl"/>
</dbReference>
<protein>
    <submittedName>
        <fullName evidence="2">ETAA1 activator of ATR kinase</fullName>
    </submittedName>
</protein>
<dbReference type="Pfam" id="PF15350">
    <property type="entry name" value="ETAA1"/>
    <property type="match status" value="1"/>
</dbReference>
<feature type="region of interest" description="Disordered" evidence="1">
    <location>
        <begin position="789"/>
        <end position="872"/>
    </location>
</feature>
<reference evidence="2" key="3">
    <citation type="submission" date="2025-09" db="UniProtKB">
        <authorList>
            <consortium name="Ensembl"/>
        </authorList>
    </citation>
    <scope>IDENTIFICATION</scope>
    <source>
        <strain evidence="2">Thorbecke</strain>
    </source>
</reference>
<sequence>MSRRRKYGDSPAPKNTPLKTAAAEDCGSVVEPRRRRLKSARGSRSRVAGEGPGPPVRQREQRPAAAGCSKSTPKERYETPTRMLKMDLSSTFSSPNDPDGQNDIFWDQNSPMTKQLGKGRKKQIYTTDSDEISHIVNRIAPQDEKPTANSMLGVWIGASAIPCTPSVAKGKSRVKFSCTKLKTQNREKELMKLAKQFDKNMEELDVIQEQNKRNHDFMQTISGTETLNNYKDNEQMQLLCDIIPEINNAIIKKPLKVNTRISVVENQNSSQKSVDENAEADFNAIFDGSTQKCSGRLSQDLSDASLNTSNTMVGKKSALKAEKVITIETLVNEKLPNKSTGSLSELDTPITTKSCVTTCFMEPETSSEHIDAFTTSDFEDDWGSLLDNEPFVMQNLERPEFPVLKSAQVTNQKEVCVFISKNSKSKSRTNTGIHDLLRDSKILQNLPSKTHSGELIDSGKHRVSPDLNVKSSKLPSTGNKMKFENSFNETVVEDKFQDCTVTCNLTKVKEDSDTKFTSNVNPSEKKFALNRRYSNEQETSITNTHQANASKIVSFFDDWNDPSFANEIIKTCHQLENTWESDDVDDDMLYQACDDIERLTQQQDIRKNSKTTESILEINNSSKHGTRNCFSTSKGNQVVQSKHLNLGSISLQTSSLTSSSQINKSIKVDRGEMYRNSPSFLNITTNLTMNSNLQTSNLRVSGNNTAVPIPMNSFKSVLPRSSTLNVISNPVTTEVSTYKKNAQQLSTMTIMDEPQNNFNETVRFSKYTFTRMKNSQILSQFNRSCMAGSVSDTKITQGSEKKKAVSPLLGEPDQQQSLVKYSESLRQSSKEENEKNRKYSPEEIQKKRQEALVRRMTKAQASSVNTTPTSFL</sequence>
<dbReference type="SMR" id="G1SG62"/>
<dbReference type="PANTHER" id="PTHR16434">
    <property type="entry name" value="EWING'S TUMOR-ASSOCIATED ANTIGEN 1 ETAA1"/>
    <property type="match status" value="1"/>
</dbReference>